<keyword evidence="2" id="KW-1185">Reference proteome</keyword>
<proteinExistence type="predicted"/>
<organism evidence="1 2">
    <name type="scientific">Symbiodinium necroappetens</name>
    <dbReference type="NCBI Taxonomy" id="1628268"/>
    <lineage>
        <taxon>Eukaryota</taxon>
        <taxon>Sar</taxon>
        <taxon>Alveolata</taxon>
        <taxon>Dinophyceae</taxon>
        <taxon>Suessiales</taxon>
        <taxon>Symbiodiniaceae</taxon>
        <taxon>Symbiodinium</taxon>
    </lineage>
</organism>
<dbReference type="AlphaFoldDB" id="A0A813BS12"/>
<comment type="caution">
    <text evidence="1">The sequence shown here is derived from an EMBL/GenBank/DDBJ whole genome shotgun (WGS) entry which is preliminary data.</text>
</comment>
<accession>A0A813BS12</accession>
<protein>
    <submittedName>
        <fullName evidence="1">Uncharacterized protein</fullName>
    </submittedName>
</protein>
<dbReference type="EMBL" id="CAJNJA010075696">
    <property type="protein sequence ID" value="CAE7915475.1"/>
    <property type="molecule type" value="Genomic_DNA"/>
</dbReference>
<reference evidence="1" key="1">
    <citation type="submission" date="2021-02" db="EMBL/GenBank/DDBJ databases">
        <authorList>
            <person name="Dougan E. K."/>
            <person name="Rhodes N."/>
            <person name="Thang M."/>
            <person name="Chan C."/>
        </authorList>
    </citation>
    <scope>NUCLEOTIDE SEQUENCE</scope>
</reference>
<dbReference type="OrthoDB" id="435367at2759"/>
<dbReference type="Proteomes" id="UP000601435">
    <property type="component" value="Unassembled WGS sequence"/>
</dbReference>
<evidence type="ECO:0000313" key="1">
    <source>
        <dbReference type="EMBL" id="CAE7915475.1"/>
    </source>
</evidence>
<gene>
    <name evidence="1" type="ORF">SNEC2469_LOCUS31360</name>
</gene>
<evidence type="ECO:0000313" key="2">
    <source>
        <dbReference type="Proteomes" id="UP000601435"/>
    </source>
</evidence>
<name>A0A813BS12_9DINO</name>
<sequence>MEHALWSRIDVAQLDRALPPSLLRPWRFDETGEEAYEVACMELAAFLAWLIAQARARRATEVLADMKSRRGLLAEVATSWMRLPDDAKMDWIPSDHHAFLADVLTSSPLQKESWVPERRLRRKTCQPGLGAGDALHGRCVPTDQFTQPHHSF</sequence>